<evidence type="ECO:0000259" key="4">
    <source>
        <dbReference type="Pfam" id="PF00327"/>
    </source>
</evidence>
<protein>
    <recommendedName>
        <fullName evidence="4">Large ribosomal subunit protein uL30-like ferredoxin-like fold domain-containing protein</fullName>
    </recommendedName>
</protein>
<dbReference type="GO" id="GO:0003735">
    <property type="term" value="F:structural constituent of ribosome"/>
    <property type="evidence" value="ECO:0007669"/>
    <property type="project" value="InterPro"/>
</dbReference>
<dbReference type="InterPro" id="IPR005996">
    <property type="entry name" value="Ribosomal_uL30_bac-type"/>
</dbReference>
<name>A0A381UIW1_9ZZZZ</name>
<keyword evidence="3" id="KW-0687">Ribonucleoprotein</keyword>
<dbReference type="PIRSF" id="PIRSF002211">
    <property type="entry name" value="Ribosomal_L30_bac-type"/>
    <property type="match status" value="1"/>
</dbReference>
<evidence type="ECO:0000256" key="2">
    <source>
        <dbReference type="ARBA" id="ARBA00022980"/>
    </source>
</evidence>
<evidence type="ECO:0000256" key="3">
    <source>
        <dbReference type="ARBA" id="ARBA00023274"/>
    </source>
</evidence>
<feature type="domain" description="Large ribosomal subunit protein uL30-like ferredoxin-like fold" evidence="4">
    <location>
        <begin position="4"/>
        <end position="54"/>
    </location>
</feature>
<dbReference type="NCBIfam" id="TIGR01308">
    <property type="entry name" value="rpmD_bact"/>
    <property type="match status" value="1"/>
</dbReference>
<accession>A0A381UIW1</accession>
<dbReference type="Gene3D" id="3.30.1390.20">
    <property type="entry name" value="Ribosomal protein L30, ferredoxin-like fold domain"/>
    <property type="match status" value="1"/>
</dbReference>
<dbReference type="AlphaFoldDB" id="A0A381UIW1"/>
<dbReference type="PROSITE" id="PS00634">
    <property type="entry name" value="RIBOSOMAL_L30"/>
    <property type="match status" value="1"/>
</dbReference>
<sequence length="60" mass="6699">MAPLRITQLKSDIGTKPDQKATLKALGLRKIRHVVVQNDSPQIRGMIKKVVHLVAVEETK</sequence>
<organism evidence="5">
    <name type="scientific">marine metagenome</name>
    <dbReference type="NCBI Taxonomy" id="408172"/>
    <lineage>
        <taxon>unclassified sequences</taxon>
        <taxon>metagenomes</taxon>
        <taxon>ecological metagenomes</taxon>
    </lineage>
</organism>
<dbReference type="PANTHER" id="PTHR15892">
    <property type="entry name" value="MITOCHONDRIAL RIBOSOMAL PROTEIN L30"/>
    <property type="match status" value="1"/>
</dbReference>
<evidence type="ECO:0000313" key="5">
    <source>
        <dbReference type="EMBL" id="SVA28122.1"/>
    </source>
</evidence>
<dbReference type="GO" id="GO:0022625">
    <property type="term" value="C:cytosolic large ribosomal subunit"/>
    <property type="evidence" value="ECO:0007669"/>
    <property type="project" value="TreeGrafter"/>
</dbReference>
<reference evidence="5" key="1">
    <citation type="submission" date="2018-05" db="EMBL/GenBank/DDBJ databases">
        <authorList>
            <person name="Lanie J.A."/>
            <person name="Ng W.-L."/>
            <person name="Kazmierczak K.M."/>
            <person name="Andrzejewski T.M."/>
            <person name="Davidsen T.M."/>
            <person name="Wayne K.J."/>
            <person name="Tettelin H."/>
            <person name="Glass J.I."/>
            <person name="Rusch D."/>
            <person name="Podicherti R."/>
            <person name="Tsui H.-C.T."/>
            <person name="Winkler M.E."/>
        </authorList>
    </citation>
    <scope>NUCLEOTIDE SEQUENCE</scope>
</reference>
<dbReference type="SUPFAM" id="SSF55129">
    <property type="entry name" value="Ribosomal protein L30p/L7e"/>
    <property type="match status" value="1"/>
</dbReference>
<dbReference type="FunFam" id="3.30.1390.20:FF:000001">
    <property type="entry name" value="50S ribosomal protein L30"/>
    <property type="match status" value="1"/>
</dbReference>
<comment type="similarity">
    <text evidence="1">Belongs to the universal ribosomal protein uL30 family.</text>
</comment>
<dbReference type="InterPro" id="IPR018038">
    <property type="entry name" value="Ribosomal_uL30_CS"/>
</dbReference>
<dbReference type="PANTHER" id="PTHR15892:SF2">
    <property type="entry name" value="LARGE RIBOSOMAL SUBUNIT PROTEIN UL30M"/>
    <property type="match status" value="1"/>
</dbReference>
<dbReference type="Pfam" id="PF00327">
    <property type="entry name" value="Ribosomal_L30"/>
    <property type="match status" value="1"/>
</dbReference>
<dbReference type="GO" id="GO:0006412">
    <property type="term" value="P:translation"/>
    <property type="evidence" value="ECO:0007669"/>
    <property type="project" value="InterPro"/>
</dbReference>
<proteinExistence type="inferred from homology"/>
<dbReference type="HAMAP" id="MF_01371_B">
    <property type="entry name" value="Ribosomal_uL30_B"/>
    <property type="match status" value="1"/>
</dbReference>
<dbReference type="InterPro" id="IPR036919">
    <property type="entry name" value="Ribo_uL30_ferredoxin-like_sf"/>
</dbReference>
<dbReference type="EMBL" id="UINC01006536">
    <property type="protein sequence ID" value="SVA28122.1"/>
    <property type="molecule type" value="Genomic_DNA"/>
</dbReference>
<dbReference type="CDD" id="cd01658">
    <property type="entry name" value="Ribosomal_L30"/>
    <property type="match status" value="1"/>
</dbReference>
<gene>
    <name evidence="5" type="ORF">METZ01_LOCUS80976</name>
</gene>
<dbReference type="InterPro" id="IPR016082">
    <property type="entry name" value="Ribosomal_uL30_ferredoxin-like"/>
</dbReference>
<evidence type="ECO:0000256" key="1">
    <source>
        <dbReference type="ARBA" id="ARBA00007594"/>
    </source>
</evidence>
<keyword evidence="2" id="KW-0689">Ribosomal protein</keyword>